<keyword evidence="6" id="KW-1133">Transmembrane helix</keyword>
<dbReference type="Gramene" id="TVU20213">
    <property type="protein sequence ID" value="TVU20213"/>
    <property type="gene ID" value="EJB05_36412"/>
</dbReference>
<dbReference type="GO" id="GO:1990429">
    <property type="term" value="C:peroxisomal importomer complex"/>
    <property type="evidence" value="ECO:0007669"/>
    <property type="project" value="TreeGrafter"/>
</dbReference>
<evidence type="ECO:0000256" key="9">
    <source>
        <dbReference type="ARBA" id="ARBA00023140"/>
    </source>
</evidence>
<evidence type="ECO:0000256" key="13">
    <source>
        <dbReference type="ARBA" id="ARBA00064754"/>
    </source>
</evidence>
<keyword evidence="3 14" id="KW-0813">Transport</keyword>
<keyword evidence="4" id="KW-0812">Transmembrane</keyword>
<evidence type="ECO:0000256" key="10">
    <source>
        <dbReference type="ARBA" id="ARBA00029502"/>
    </source>
</evidence>
<evidence type="ECO:0000256" key="4">
    <source>
        <dbReference type="ARBA" id="ARBA00022692"/>
    </source>
</evidence>
<comment type="caution">
    <text evidence="18">The sequence shown here is derived from an EMBL/GenBank/DDBJ whole genome shotgun (WGS) entry which is preliminary data.</text>
</comment>
<evidence type="ECO:0000256" key="15">
    <source>
        <dbReference type="SAM" id="MobiDB-lite"/>
    </source>
</evidence>
<evidence type="ECO:0000256" key="2">
    <source>
        <dbReference type="ARBA" id="ARBA00005443"/>
    </source>
</evidence>
<reference evidence="18 19" key="1">
    <citation type="journal article" date="2019" name="Sci. Rep.">
        <title>A high-quality genome of Eragrostis curvula grass provides insights into Poaceae evolution and supports new strategies to enhance forage quality.</title>
        <authorList>
            <person name="Carballo J."/>
            <person name="Santos B.A.C.M."/>
            <person name="Zappacosta D."/>
            <person name="Garbus I."/>
            <person name="Selva J.P."/>
            <person name="Gallo C.A."/>
            <person name="Diaz A."/>
            <person name="Albertini E."/>
            <person name="Caccamo M."/>
            <person name="Echenique V."/>
        </authorList>
    </citation>
    <scope>NUCLEOTIDE SEQUENCE [LARGE SCALE GENOMIC DNA]</scope>
    <source>
        <strain evidence="19">cv. Victoria</strain>
        <tissue evidence="18">Leaf</tissue>
    </source>
</reference>
<gene>
    <name evidence="18" type="ORF">EJB05_36412</name>
</gene>
<evidence type="ECO:0000256" key="5">
    <source>
        <dbReference type="ARBA" id="ARBA00022927"/>
    </source>
</evidence>
<feature type="compositionally biased region" description="Polar residues" evidence="15">
    <location>
        <begin position="218"/>
        <end position="247"/>
    </location>
</feature>
<evidence type="ECO:0000256" key="12">
    <source>
        <dbReference type="ARBA" id="ARBA00053920"/>
    </source>
</evidence>
<sequence>MADDLPASSESLSEETQQQEAGQINSEVIDSATTSRCTKEQEIRKGKAALESTELMREELVQSAISFLKHPKVVTSSDIQRRSFLENKGLSVDEINEAFRRLQSPSSDTVRYNAFASEGISDHSCGNTQQTKVGTKCVEGSERVEPETEAVAPVLPRHPKSYMEIMEMIQRGERPDDIQDINDDPPNPDQPISKPCMAPKPKPWEKQHEENGTWDLKSLSSDSNELRSEVQNTNQSSESASGSNQGDSLLHAEVVEGSESPTYEAACSK</sequence>
<dbReference type="GO" id="GO:0005778">
    <property type="term" value="C:peroxisomal membrane"/>
    <property type="evidence" value="ECO:0007669"/>
    <property type="project" value="UniProtKB-SubCell"/>
</dbReference>
<evidence type="ECO:0000256" key="1">
    <source>
        <dbReference type="ARBA" id="ARBA00004549"/>
    </source>
</evidence>
<evidence type="ECO:0000313" key="19">
    <source>
        <dbReference type="Proteomes" id="UP000324897"/>
    </source>
</evidence>
<dbReference type="OrthoDB" id="441517at2759"/>
<evidence type="ECO:0000259" key="16">
    <source>
        <dbReference type="Pfam" id="PF04695"/>
    </source>
</evidence>
<feature type="compositionally biased region" description="Basic and acidic residues" evidence="15">
    <location>
        <begin position="202"/>
        <end position="211"/>
    </location>
</feature>
<feature type="compositionally biased region" description="Low complexity" evidence="15">
    <location>
        <begin position="8"/>
        <end position="20"/>
    </location>
</feature>
<comment type="subcellular location">
    <subcellularLocation>
        <location evidence="1">Peroxisome membrane</location>
        <topology evidence="1">Single-pass membrane protein</topology>
    </subcellularLocation>
</comment>
<dbReference type="Gene3D" id="1.10.10.10">
    <property type="entry name" value="Winged helix-like DNA-binding domain superfamily/Winged helix DNA-binding domain"/>
    <property type="match status" value="1"/>
</dbReference>
<dbReference type="EMBL" id="RWGY01000029">
    <property type="protein sequence ID" value="TVU20213.1"/>
    <property type="molecule type" value="Genomic_DNA"/>
</dbReference>
<evidence type="ECO:0000313" key="18">
    <source>
        <dbReference type="EMBL" id="TVU20213.1"/>
    </source>
</evidence>
<dbReference type="Pfam" id="PF04695">
    <property type="entry name" value="Pex14_N"/>
    <property type="match status" value="1"/>
</dbReference>
<comment type="similarity">
    <text evidence="2 14">Belongs to the peroxin-14 family.</text>
</comment>
<keyword evidence="19" id="KW-1185">Reference proteome</keyword>
<accession>A0A5J9U9E1</accession>
<keyword evidence="8 14" id="KW-0472">Membrane</keyword>
<dbReference type="GO" id="GO:0016560">
    <property type="term" value="P:protein import into peroxisome matrix, docking"/>
    <property type="evidence" value="ECO:0007669"/>
    <property type="project" value="UniProtKB-UniRule"/>
</dbReference>
<organism evidence="18 19">
    <name type="scientific">Eragrostis curvula</name>
    <name type="common">weeping love grass</name>
    <dbReference type="NCBI Taxonomy" id="38414"/>
    <lineage>
        <taxon>Eukaryota</taxon>
        <taxon>Viridiplantae</taxon>
        <taxon>Streptophyta</taxon>
        <taxon>Embryophyta</taxon>
        <taxon>Tracheophyta</taxon>
        <taxon>Spermatophyta</taxon>
        <taxon>Magnoliopsida</taxon>
        <taxon>Liliopsida</taxon>
        <taxon>Poales</taxon>
        <taxon>Poaceae</taxon>
        <taxon>PACMAD clade</taxon>
        <taxon>Chloridoideae</taxon>
        <taxon>Eragrostideae</taxon>
        <taxon>Eragrostidinae</taxon>
        <taxon>Eragrostis</taxon>
    </lineage>
</organism>
<evidence type="ECO:0000256" key="14">
    <source>
        <dbReference type="RuleBase" id="RU367032"/>
    </source>
</evidence>
<evidence type="ECO:0000256" key="8">
    <source>
        <dbReference type="ARBA" id="ARBA00023136"/>
    </source>
</evidence>
<dbReference type="PANTHER" id="PTHR23058">
    <property type="entry name" value="PEROXISOMAL MEMBRANE PROTEIN PEX14"/>
    <property type="match status" value="1"/>
</dbReference>
<comment type="function">
    <text evidence="12 14">Component of the PEX13-PEX14 docking complex, a translocon channel that specifically mediates the import of peroxisomal cargo proteins bound to PEX5 receptor. The PEX13-PEX14 docking complex forms a large import pore which can be opened to a diameter of about 9 nm. Mechanistically, PEX5 receptor along with cargo proteins associates with the PEX14 subunit of the PEX13-PEX14 docking complex in the cytosol, leading to the insertion of the receptor into the organelle membrane with the concomitant translocation of the cargo into the peroxisome matrix.</text>
</comment>
<dbReference type="PANTHER" id="PTHR23058:SF11">
    <property type="entry name" value="PEROXISOMAL MEMBRANE PROTEIN PEX14"/>
    <property type="match status" value="1"/>
</dbReference>
<dbReference type="FunFam" id="1.10.10.10:FF:000217">
    <property type="entry name" value="Peroxisomal membrane protein PEX14"/>
    <property type="match status" value="1"/>
</dbReference>
<dbReference type="InterPro" id="IPR006785">
    <property type="entry name" value="Pex14_N"/>
</dbReference>
<evidence type="ECO:0000259" key="17">
    <source>
        <dbReference type="Pfam" id="PF17733"/>
    </source>
</evidence>
<evidence type="ECO:0000256" key="6">
    <source>
        <dbReference type="ARBA" id="ARBA00022989"/>
    </source>
</evidence>
<comment type="subunit">
    <text evidence="13">Interacts with PEX13; forming the PEX13-PEX14 docking complex. Interacts with PEX5 (via WxxxF/Y motifs).</text>
</comment>
<evidence type="ECO:0000256" key="11">
    <source>
        <dbReference type="ARBA" id="ARBA00029691"/>
    </source>
</evidence>
<dbReference type="AlphaFoldDB" id="A0A5J9U9E1"/>
<keyword evidence="5 14" id="KW-0653">Protein transport</keyword>
<feature type="domain" description="Peroxisome membrane anchor protein Pex14p N-terminal" evidence="16">
    <location>
        <begin position="57"/>
        <end position="101"/>
    </location>
</feature>
<feature type="region of interest" description="Disordered" evidence="15">
    <location>
        <begin position="1"/>
        <end position="45"/>
    </location>
</feature>
<dbReference type="InterPro" id="IPR036388">
    <property type="entry name" value="WH-like_DNA-bd_sf"/>
</dbReference>
<keyword evidence="9 14" id="KW-0576">Peroxisome</keyword>
<dbReference type="InterPro" id="IPR025655">
    <property type="entry name" value="PEX14"/>
</dbReference>
<dbReference type="Proteomes" id="UP000324897">
    <property type="component" value="Chromosome 7"/>
</dbReference>
<dbReference type="Pfam" id="PF17733">
    <property type="entry name" value="KPWE_dom"/>
    <property type="match status" value="1"/>
</dbReference>
<proteinExistence type="inferred from homology"/>
<keyword evidence="7" id="KW-0811">Translocation</keyword>
<protein>
    <recommendedName>
        <fullName evidence="10 14">Peroxisomal membrane protein PEX14</fullName>
    </recommendedName>
    <alternativeName>
        <fullName evidence="11 14">Peroxin-14</fullName>
    </alternativeName>
</protein>
<name>A0A5J9U9E1_9POAL</name>
<feature type="domain" description="Peroxisomal membrane protein PEX14-like KPWE" evidence="17">
    <location>
        <begin position="158"/>
        <end position="206"/>
    </location>
</feature>
<feature type="region of interest" description="Disordered" evidence="15">
    <location>
        <begin position="175"/>
        <end position="269"/>
    </location>
</feature>
<feature type="compositionally biased region" description="Polar residues" evidence="15">
    <location>
        <begin position="21"/>
        <end position="36"/>
    </location>
</feature>
<evidence type="ECO:0000256" key="3">
    <source>
        <dbReference type="ARBA" id="ARBA00022448"/>
    </source>
</evidence>
<evidence type="ECO:0000256" key="7">
    <source>
        <dbReference type="ARBA" id="ARBA00023010"/>
    </source>
</evidence>
<dbReference type="GO" id="GO:0005102">
    <property type="term" value="F:signaling receptor binding"/>
    <property type="evidence" value="ECO:0007669"/>
    <property type="project" value="TreeGrafter"/>
</dbReference>
<dbReference type="InterPro" id="IPR040554">
    <property type="entry name" value="KPWE_PEX14_dom"/>
</dbReference>